<comment type="subcellular location">
    <subcellularLocation>
        <location evidence="2">Membrane</location>
        <topology evidence="2">Multi-pass membrane protein</topology>
    </subcellularLocation>
</comment>
<evidence type="ECO:0000256" key="3">
    <source>
        <dbReference type="ARBA" id="ARBA00012483"/>
    </source>
</evidence>
<evidence type="ECO:0000313" key="17">
    <source>
        <dbReference type="EMBL" id="CAE0268460.1"/>
    </source>
</evidence>
<feature type="compositionally biased region" description="Basic and acidic residues" evidence="12">
    <location>
        <begin position="241"/>
        <end position="251"/>
    </location>
</feature>
<evidence type="ECO:0000256" key="4">
    <source>
        <dbReference type="ARBA" id="ARBA00022679"/>
    </source>
</evidence>
<reference evidence="17" key="1">
    <citation type="submission" date="2021-01" db="EMBL/GenBank/DDBJ databases">
        <authorList>
            <person name="Corre E."/>
            <person name="Pelletier E."/>
            <person name="Niang G."/>
            <person name="Scheremetjew M."/>
            <person name="Finn R."/>
            <person name="Kale V."/>
            <person name="Holt S."/>
            <person name="Cochrane G."/>
            <person name="Meng A."/>
            <person name="Brown T."/>
            <person name="Cohen L."/>
        </authorList>
    </citation>
    <scope>NUCLEOTIDE SEQUENCE</scope>
    <source>
        <strain evidence="17">NIES-2562</strain>
    </source>
</reference>
<gene>
    <name evidence="16" type="ORF">PBIL07802_LOCUS30806</name>
    <name evidence="17" type="ORF">PBIL07802_LOCUS30810</name>
</gene>
<dbReference type="EMBL" id="HBIB01046887">
    <property type="protein sequence ID" value="CAE0268456.1"/>
    <property type="molecule type" value="Transcribed_RNA"/>
</dbReference>
<accession>A0A7S3GJS2</accession>
<evidence type="ECO:0000256" key="12">
    <source>
        <dbReference type="SAM" id="MobiDB-lite"/>
    </source>
</evidence>
<evidence type="ECO:0000256" key="2">
    <source>
        <dbReference type="ARBA" id="ARBA00004141"/>
    </source>
</evidence>
<feature type="chain" id="PRO_5035680975" description="RING-type E3 ubiquitin transferase" evidence="14">
    <location>
        <begin position="18"/>
        <end position="261"/>
    </location>
</feature>
<keyword evidence="4" id="KW-0808">Transferase</keyword>
<evidence type="ECO:0000256" key="5">
    <source>
        <dbReference type="ARBA" id="ARBA00022692"/>
    </source>
</evidence>
<dbReference type="GO" id="GO:0016567">
    <property type="term" value="P:protein ubiquitination"/>
    <property type="evidence" value="ECO:0007669"/>
    <property type="project" value="InterPro"/>
</dbReference>
<evidence type="ECO:0000256" key="6">
    <source>
        <dbReference type="ARBA" id="ARBA00022723"/>
    </source>
</evidence>
<sequence>MHARLVLLSVPSNLICCVSFVPSPPSTHNNAATNNSFTSPRLRQNSWKTGEEQYGVEELDTDFCIVDTSGGAARVSKDLLKDWIGARYFDLIKAKDEYQPVSNSSEQRSTKRTIGYSLKEYVLPLGVEIVVLAEAAIDPSAEGGIILRRPSKKNMFDRARMTNTYLVTRMSEDALLDDIERRGFLWLGSSAITGAISLTSLGALHFARDGSIMAAVAAAAGLLAAGTALFVYGQDRRKERRDMVKEQRDRASTIPSAPVVE</sequence>
<evidence type="ECO:0000256" key="7">
    <source>
        <dbReference type="ARBA" id="ARBA00022771"/>
    </source>
</evidence>
<keyword evidence="8" id="KW-0833">Ubl conjugation pathway</keyword>
<protein>
    <recommendedName>
        <fullName evidence="3">RING-type E3 ubiquitin transferase</fullName>
        <ecNumber evidence="3">2.3.2.27</ecNumber>
    </recommendedName>
</protein>
<organism evidence="17">
    <name type="scientific">Palpitomonas bilix</name>
    <dbReference type="NCBI Taxonomy" id="652834"/>
    <lineage>
        <taxon>Eukaryota</taxon>
        <taxon>Eukaryota incertae sedis</taxon>
    </lineage>
</organism>
<keyword evidence="5 13" id="KW-0812">Transmembrane</keyword>
<dbReference type="AlphaFoldDB" id="A0A7S3GJS2"/>
<evidence type="ECO:0000256" key="13">
    <source>
        <dbReference type="SAM" id="Phobius"/>
    </source>
</evidence>
<evidence type="ECO:0000256" key="1">
    <source>
        <dbReference type="ARBA" id="ARBA00000900"/>
    </source>
</evidence>
<evidence type="ECO:0000256" key="11">
    <source>
        <dbReference type="ARBA" id="ARBA00023136"/>
    </source>
</evidence>
<keyword evidence="9" id="KW-0862">Zinc</keyword>
<dbReference type="EC" id="2.3.2.27" evidence="3"/>
<dbReference type="GO" id="GO:0016020">
    <property type="term" value="C:membrane"/>
    <property type="evidence" value="ECO:0007669"/>
    <property type="project" value="UniProtKB-SubCell"/>
</dbReference>
<dbReference type="GO" id="GO:0061630">
    <property type="term" value="F:ubiquitin protein ligase activity"/>
    <property type="evidence" value="ECO:0007669"/>
    <property type="project" value="UniProtKB-EC"/>
</dbReference>
<keyword evidence="6" id="KW-0479">Metal-binding</keyword>
<evidence type="ECO:0000313" key="16">
    <source>
        <dbReference type="EMBL" id="CAE0268456.1"/>
    </source>
</evidence>
<keyword evidence="10 13" id="KW-1133">Transmembrane helix</keyword>
<name>A0A7S3GJS2_9EUKA</name>
<feature type="signal peptide" evidence="14">
    <location>
        <begin position="1"/>
        <end position="17"/>
    </location>
</feature>
<proteinExistence type="predicted"/>
<dbReference type="GO" id="GO:0008270">
    <property type="term" value="F:zinc ion binding"/>
    <property type="evidence" value="ECO:0007669"/>
    <property type="project" value="UniProtKB-KW"/>
</dbReference>
<evidence type="ECO:0000259" key="15">
    <source>
        <dbReference type="Pfam" id="PF12483"/>
    </source>
</evidence>
<dbReference type="EMBL" id="HBIB01046891">
    <property type="protein sequence ID" value="CAE0268460.1"/>
    <property type="molecule type" value="Transcribed_RNA"/>
</dbReference>
<feature type="transmembrane region" description="Helical" evidence="13">
    <location>
        <begin position="184"/>
        <end position="206"/>
    </location>
</feature>
<evidence type="ECO:0000256" key="8">
    <source>
        <dbReference type="ARBA" id="ARBA00022786"/>
    </source>
</evidence>
<dbReference type="Pfam" id="PF12483">
    <property type="entry name" value="GIDE"/>
    <property type="match status" value="1"/>
</dbReference>
<keyword evidence="14" id="KW-0732">Signal</keyword>
<evidence type="ECO:0000256" key="10">
    <source>
        <dbReference type="ARBA" id="ARBA00022989"/>
    </source>
</evidence>
<comment type="catalytic activity">
    <reaction evidence="1">
        <text>S-ubiquitinyl-[E2 ubiquitin-conjugating enzyme]-L-cysteine + [acceptor protein]-L-lysine = [E2 ubiquitin-conjugating enzyme]-L-cysteine + N(6)-ubiquitinyl-[acceptor protein]-L-lysine.</text>
        <dbReference type="EC" id="2.3.2.27"/>
    </reaction>
</comment>
<keyword evidence="11 13" id="KW-0472">Membrane</keyword>
<keyword evidence="7" id="KW-0863">Zinc-finger</keyword>
<feature type="domain" description="E3 Ubiquitin ligase MUL1-like" evidence="15">
    <location>
        <begin position="45"/>
        <end position="199"/>
    </location>
</feature>
<dbReference type="InterPro" id="IPR022170">
    <property type="entry name" value="MUL1-like"/>
</dbReference>
<evidence type="ECO:0000256" key="14">
    <source>
        <dbReference type="SAM" id="SignalP"/>
    </source>
</evidence>
<feature type="region of interest" description="Disordered" evidence="12">
    <location>
        <begin position="241"/>
        <end position="261"/>
    </location>
</feature>
<feature type="transmembrane region" description="Helical" evidence="13">
    <location>
        <begin position="212"/>
        <end position="233"/>
    </location>
</feature>
<evidence type="ECO:0000256" key="9">
    <source>
        <dbReference type="ARBA" id="ARBA00022833"/>
    </source>
</evidence>